<protein>
    <submittedName>
        <fullName evidence="2">Uncharacterized protein</fullName>
    </submittedName>
</protein>
<gene>
    <name evidence="2" type="ORF">OH76DRAFT_1401054</name>
</gene>
<reference evidence="2 3" key="1">
    <citation type="journal article" date="2018" name="Biotechnol. Biofuels">
        <title>Integrative visual omics of the white-rot fungus Polyporus brumalis exposes the biotechnological potential of its oxidative enzymes for delignifying raw plant biomass.</title>
        <authorList>
            <person name="Miyauchi S."/>
            <person name="Rancon A."/>
            <person name="Drula E."/>
            <person name="Hage H."/>
            <person name="Chaduli D."/>
            <person name="Favel A."/>
            <person name="Grisel S."/>
            <person name="Henrissat B."/>
            <person name="Herpoel-Gimbert I."/>
            <person name="Ruiz-Duenas F.J."/>
            <person name="Chevret D."/>
            <person name="Hainaut M."/>
            <person name="Lin J."/>
            <person name="Wang M."/>
            <person name="Pangilinan J."/>
            <person name="Lipzen A."/>
            <person name="Lesage-Meessen L."/>
            <person name="Navarro D."/>
            <person name="Riley R."/>
            <person name="Grigoriev I.V."/>
            <person name="Zhou S."/>
            <person name="Raouche S."/>
            <person name="Rosso M.N."/>
        </authorList>
    </citation>
    <scope>NUCLEOTIDE SEQUENCE [LARGE SCALE GENOMIC DNA]</scope>
    <source>
        <strain evidence="2 3">BRFM 1820</strain>
    </source>
</reference>
<evidence type="ECO:0000313" key="3">
    <source>
        <dbReference type="Proteomes" id="UP000256964"/>
    </source>
</evidence>
<feature type="compositionally biased region" description="Low complexity" evidence="1">
    <location>
        <begin position="30"/>
        <end position="51"/>
    </location>
</feature>
<feature type="region of interest" description="Disordered" evidence="1">
    <location>
        <begin position="29"/>
        <end position="87"/>
    </location>
</feature>
<evidence type="ECO:0000313" key="2">
    <source>
        <dbReference type="EMBL" id="RDX51640.1"/>
    </source>
</evidence>
<sequence>MAHMVSSFYTTRHASWLLPLAASVPRRRSALPTTPSARPSSSPESLPSSSSCLDAATMRSQLPAARKTLSGDSPLRNPLPPSNTDSRVSAALHGCTAASIRSYAHHPNLPHAVPAHLLITHRPRGGCNCATGRQYHGHRRLVM</sequence>
<accession>A0A371DGI0</accession>
<dbReference type="EMBL" id="KZ857393">
    <property type="protein sequence ID" value="RDX51640.1"/>
    <property type="molecule type" value="Genomic_DNA"/>
</dbReference>
<evidence type="ECO:0000256" key="1">
    <source>
        <dbReference type="SAM" id="MobiDB-lite"/>
    </source>
</evidence>
<proteinExistence type="predicted"/>
<organism evidence="2 3">
    <name type="scientific">Lentinus brumalis</name>
    <dbReference type="NCBI Taxonomy" id="2498619"/>
    <lineage>
        <taxon>Eukaryota</taxon>
        <taxon>Fungi</taxon>
        <taxon>Dikarya</taxon>
        <taxon>Basidiomycota</taxon>
        <taxon>Agaricomycotina</taxon>
        <taxon>Agaricomycetes</taxon>
        <taxon>Polyporales</taxon>
        <taxon>Polyporaceae</taxon>
        <taxon>Lentinus</taxon>
    </lineage>
</organism>
<name>A0A371DGI0_9APHY</name>
<dbReference type="AlphaFoldDB" id="A0A371DGI0"/>
<dbReference type="Proteomes" id="UP000256964">
    <property type="component" value="Unassembled WGS sequence"/>
</dbReference>
<keyword evidence="3" id="KW-1185">Reference proteome</keyword>